<dbReference type="GeneTree" id="ENSGT00390000007605"/>
<dbReference type="InterPro" id="IPR008978">
    <property type="entry name" value="HSP20-like_chaperone"/>
</dbReference>
<dbReference type="InterPro" id="IPR048696">
    <property type="entry name" value="SHQ1-like_CS"/>
</dbReference>
<accession>A0A7M4FBF0</accession>
<dbReference type="Gene3D" id="2.60.40.790">
    <property type="match status" value="1"/>
</dbReference>
<dbReference type="GO" id="GO:0051082">
    <property type="term" value="F:unfolded protein binding"/>
    <property type="evidence" value="ECO:0007669"/>
    <property type="project" value="TreeGrafter"/>
</dbReference>
<dbReference type="InterPro" id="IPR039742">
    <property type="entry name" value="Shq1"/>
</dbReference>
<dbReference type="Pfam" id="PF21413">
    <property type="entry name" value="SHQ1-like_CS"/>
    <property type="match status" value="1"/>
</dbReference>
<proteinExistence type="predicted"/>
<evidence type="ECO:0000313" key="3">
    <source>
        <dbReference type="Proteomes" id="UP000594220"/>
    </source>
</evidence>
<dbReference type="Proteomes" id="UP000594220">
    <property type="component" value="Unplaced"/>
</dbReference>
<keyword evidence="3" id="KW-1185">Reference proteome</keyword>
<feature type="domain" description="SHQ1-like CS" evidence="1">
    <location>
        <begin position="3"/>
        <end position="48"/>
    </location>
</feature>
<reference evidence="2" key="1">
    <citation type="submission" date="2025-08" db="UniProtKB">
        <authorList>
            <consortium name="Ensembl"/>
        </authorList>
    </citation>
    <scope>IDENTIFICATION</scope>
</reference>
<dbReference type="GO" id="GO:0005654">
    <property type="term" value="C:nucleoplasm"/>
    <property type="evidence" value="ECO:0007669"/>
    <property type="project" value="TreeGrafter"/>
</dbReference>
<dbReference type="PANTHER" id="PTHR12967">
    <property type="entry name" value="PROTEIN SHQ1 HOMOLOG"/>
    <property type="match status" value="1"/>
</dbReference>
<dbReference type="GO" id="GO:0005737">
    <property type="term" value="C:cytoplasm"/>
    <property type="evidence" value="ECO:0007669"/>
    <property type="project" value="TreeGrafter"/>
</dbReference>
<dbReference type="AlphaFoldDB" id="A0A7M4FBF0"/>
<dbReference type="PANTHER" id="PTHR12967:SF0">
    <property type="entry name" value="PROTEIN SHQ1 HOMOLOG"/>
    <property type="match status" value="1"/>
</dbReference>
<evidence type="ECO:0000313" key="2">
    <source>
        <dbReference type="Ensembl" id="ENSCPRP00005022561.1"/>
    </source>
</evidence>
<sequence>MITPAFELSQDPDFLTLTIKVPYARISEFDVYFDGEDFKFYAKPYFLR</sequence>
<evidence type="ECO:0000259" key="1">
    <source>
        <dbReference type="Pfam" id="PF21413"/>
    </source>
</evidence>
<organism evidence="2 3">
    <name type="scientific">Crocodylus porosus</name>
    <name type="common">Saltwater crocodile</name>
    <name type="synonym">Estuarine crocodile</name>
    <dbReference type="NCBI Taxonomy" id="8502"/>
    <lineage>
        <taxon>Eukaryota</taxon>
        <taxon>Metazoa</taxon>
        <taxon>Chordata</taxon>
        <taxon>Craniata</taxon>
        <taxon>Vertebrata</taxon>
        <taxon>Euteleostomi</taxon>
        <taxon>Archelosauria</taxon>
        <taxon>Archosauria</taxon>
        <taxon>Crocodylia</taxon>
        <taxon>Longirostres</taxon>
        <taxon>Crocodylidae</taxon>
        <taxon>Crocodylus</taxon>
    </lineage>
</organism>
<dbReference type="GO" id="GO:0000493">
    <property type="term" value="P:box H/ACA snoRNP assembly"/>
    <property type="evidence" value="ECO:0007669"/>
    <property type="project" value="InterPro"/>
</dbReference>
<name>A0A7M4FBF0_CROPO</name>
<reference evidence="2" key="2">
    <citation type="submission" date="2025-09" db="UniProtKB">
        <authorList>
            <consortium name="Ensembl"/>
        </authorList>
    </citation>
    <scope>IDENTIFICATION</scope>
</reference>
<protein>
    <recommendedName>
        <fullName evidence="1">SHQ1-like CS domain-containing protein</fullName>
    </recommendedName>
</protein>
<dbReference type="Ensembl" id="ENSCPRT00005026374.1">
    <property type="protein sequence ID" value="ENSCPRP00005022561.1"/>
    <property type="gene ID" value="ENSCPRG00005015737.1"/>
</dbReference>